<protein>
    <submittedName>
        <fullName evidence="2">Uncharacterized protein</fullName>
    </submittedName>
</protein>
<sequence length="402" mass="44670">MQDAEEEVKDMGTSFMSDYMAENSGSRGSSGESESLEVEFDFAEDLVAGYGLPTTGESVDFANDNLSTELPNQWRLCNTVSQIQFRLLLMVGKVFSTMLLRKICGFYEHTTRFDAYKKPTFPHIASWSEVYDGGHYDVFELVVESSSRRRAKGIDCDVGYLFCDFFNFLLCFFLQDVLGFEMGLRCVQDCLHMEKDAQATTCAELQLCKTLVSCSDEAAKNLLLHRRLNECGTIVEEGWQNSCSDGVAKNIKGIRQLSLMIWSIVEGKISKTYDNDKGGDCIEASDSSQREKGEVPDTGTQDEVIDVVPYAISDEGTPDVLQVAFDARQTITNAKVKGAAVDGPIASISGKNLMNCSAGRAHLMDPLSATMLKHLKDLGAKCRKFKKGMQEEWYVVAYAFNM</sequence>
<organism evidence="2 3">
    <name type="scientific">Carnegiea gigantea</name>
    <dbReference type="NCBI Taxonomy" id="171969"/>
    <lineage>
        <taxon>Eukaryota</taxon>
        <taxon>Viridiplantae</taxon>
        <taxon>Streptophyta</taxon>
        <taxon>Embryophyta</taxon>
        <taxon>Tracheophyta</taxon>
        <taxon>Spermatophyta</taxon>
        <taxon>Magnoliopsida</taxon>
        <taxon>eudicotyledons</taxon>
        <taxon>Gunneridae</taxon>
        <taxon>Pentapetalae</taxon>
        <taxon>Caryophyllales</taxon>
        <taxon>Cactineae</taxon>
        <taxon>Cactaceae</taxon>
        <taxon>Cactoideae</taxon>
        <taxon>Echinocereeae</taxon>
        <taxon>Carnegiea</taxon>
    </lineage>
</organism>
<dbReference type="AlphaFoldDB" id="A0A9Q1GYE8"/>
<feature type="region of interest" description="Disordered" evidence="1">
    <location>
        <begin position="280"/>
        <end position="299"/>
    </location>
</feature>
<reference evidence="2" key="1">
    <citation type="submission" date="2022-04" db="EMBL/GenBank/DDBJ databases">
        <title>Carnegiea gigantea Genome sequencing and assembly v2.</title>
        <authorList>
            <person name="Copetti D."/>
            <person name="Sanderson M.J."/>
            <person name="Burquez A."/>
            <person name="Wojciechowski M.F."/>
        </authorList>
    </citation>
    <scope>NUCLEOTIDE SEQUENCE</scope>
    <source>
        <strain evidence="2">SGP5-SGP5p</strain>
        <tissue evidence="2">Aerial part</tissue>
    </source>
</reference>
<comment type="caution">
    <text evidence="2">The sequence shown here is derived from an EMBL/GenBank/DDBJ whole genome shotgun (WGS) entry which is preliminary data.</text>
</comment>
<dbReference type="EMBL" id="JAKOGI010001109">
    <property type="protein sequence ID" value="KAJ8427707.1"/>
    <property type="molecule type" value="Genomic_DNA"/>
</dbReference>
<accession>A0A9Q1GYE8</accession>
<gene>
    <name evidence="2" type="ORF">Cgig2_008297</name>
</gene>
<evidence type="ECO:0000313" key="3">
    <source>
        <dbReference type="Proteomes" id="UP001153076"/>
    </source>
</evidence>
<proteinExistence type="predicted"/>
<evidence type="ECO:0000256" key="1">
    <source>
        <dbReference type="SAM" id="MobiDB-lite"/>
    </source>
</evidence>
<keyword evidence="3" id="KW-1185">Reference proteome</keyword>
<name>A0A9Q1GYE8_9CARY</name>
<dbReference type="Proteomes" id="UP001153076">
    <property type="component" value="Unassembled WGS sequence"/>
</dbReference>
<evidence type="ECO:0000313" key="2">
    <source>
        <dbReference type="EMBL" id="KAJ8427707.1"/>
    </source>
</evidence>